<dbReference type="InterPro" id="IPR016181">
    <property type="entry name" value="Acyl_CoA_acyltransferase"/>
</dbReference>
<dbReference type="Pfam" id="PF00583">
    <property type="entry name" value="Acetyltransf_1"/>
    <property type="match status" value="1"/>
</dbReference>
<dbReference type="STRING" id="1249481.D641_0102660"/>
<dbReference type="CDD" id="cd04301">
    <property type="entry name" value="NAT_SF"/>
    <property type="match status" value="1"/>
</dbReference>
<sequence>MILADPFPPSLPAALRDSFTTRLIRDEDVDNVVALMTADRRRVVPDAQVGTEGARTRLVGPQSWSRRQVLVVPRAEDGSPSIDQPPVAWVSAEDRAAGRTNVQWFAAADAPHRDELVGSLLHWAADVGGAFARHRGVEETVLNDGADERDADRKRLMTAAGFTRARTWEHMERPVTAEEATTTPEPRAGVRARRVHLHTSGLPYAQDVRWVHRTLEESFADHFNSYRESFPEFVGRLTSGDSARWDHWWIAEVQKDDGSWWPGGGLVADVMPATATAGEGTYLEYLGVHRSARGRGVAKALLNAAIRDAAERGLTRVGLEVDADSPTGADGLYRSMGWVTTEVSETWHRAVPALPSNLLRDGQ</sequence>
<gene>
    <name evidence="4" type="ORF">D641_0102660</name>
</gene>
<dbReference type="GO" id="GO:0016747">
    <property type="term" value="F:acyltransferase activity, transferring groups other than amino-acyl groups"/>
    <property type="evidence" value="ECO:0007669"/>
    <property type="project" value="InterPro"/>
</dbReference>
<dbReference type="PANTHER" id="PTHR43420">
    <property type="entry name" value="ACETYLTRANSFERASE"/>
    <property type="match status" value="1"/>
</dbReference>
<dbReference type="PROSITE" id="PS51186">
    <property type="entry name" value="GNAT"/>
    <property type="match status" value="1"/>
</dbReference>
<dbReference type="Proteomes" id="UP000019754">
    <property type="component" value="Unassembled WGS sequence"/>
</dbReference>
<evidence type="ECO:0000313" key="5">
    <source>
        <dbReference type="Proteomes" id="UP000019754"/>
    </source>
</evidence>
<evidence type="ECO:0000256" key="2">
    <source>
        <dbReference type="ARBA" id="ARBA00023315"/>
    </source>
</evidence>
<proteinExistence type="predicted"/>
<dbReference type="OrthoDB" id="9799092at2"/>
<name>A0A022KYA5_9MICO</name>
<protein>
    <submittedName>
        <fullName evidence="4">GNAT family acetyltransferase</fullName>
    </submittedName>
</protein>
<dbReference type="RefSeq" id="WP_017822249.1">
    <property type="nucleotide sequence ID" value="NZ_AORC01000003.1"/>
</dbReference>
<organism evidence="4 5">
    <name type="scientific">Brachybacterium muris UCD-AY4</name>
    <dbReference type="NCBI Taxonomy" id="1249481"/>
    <lineage>
        <taxon>Bacteria</taxon>
        <taxon>Bacillati</taxon>
        <taxon>Actinomycetota</taxon>
        <taxon>Actinomycetes</taxon>
        <taxon>Micrococcales</taxon>
        <taxon>Dermabacteraceae</taxon>
        <taxon>Brachybacterium</taxon>
    </lineage>
</organism>
<dbReference type="InterPro" id="IPR000182">
    <property type="entry name" value="GNAT_dom"/>
</dbReference>
<dbReference type="InterPro" id="IPR050680">
    <property type="entry name" value="YpeA/RimI_acetyltransf"/>
</dbReference>
<dbReference type="AlphaFoldDB" id="A0A022KYA5"/>
<keyword evidence="2" id="KW-0012">Acyltransferase</keyword>
<feature type="domain" description="N-acetyltransferase" evidence="3">
    <location>
        <begin position="210"/>
        <end position="361"/>
    </location>
</feature>
<dbReference type="HOGENOM" id="CLU_773460_0_0_11"/>
<evidence type="ECO:0000256" key="1">
    <source>
        <dbReference type="ARBA" id="ARBA00022679"/>
    </source>
</evidence>
<dbReference type="Gene3D" id="3.40.630.30">
    <property type="match status" value="1"/>
</dbReference>
<keyword evidence="5" id="KW-1185">Reference proteome</keyword>
<keyword evidence="1 4" id="KW-0808">Transferase</keyword>
<accession>A0A022KYA5</accession>
<comment type="caution">
    <text evidence="4">The sequence shown here is derived from an EMBL/GenBank/DDBJ whole genome shotgun (WGS) entry which is preliminary data.</text>
</comment>
<dbReference type="EMBL" id="AORC01000003">
    <property type="protein sequence ID" value="EYT50733.1"/>
    <property type="molecule type" value="Genomic_DNA"/>
</dbReference>
<evidence type="ECO:0000313" key="4">
    <source>
        <dbReference type="EMBL" id="EYT50733.1"/>
    </source>
</evidence>
<reference evidence="4 5" key="1">
    <citation type="journal article" date="2013" name="Genome Announc.">
        <title>Draft genome sequence of an Actinobacterium, Brachybacterium muris strain UCD-AY4.</title>
        <authorList>
            <person name="Lo J.R."/>
            <person name="Lang J.M."/>
            <person name="Darling A.E."/>
            <person name="Eisen J.A."/>
            <person name="Coil D.A."/>
        </authorList>
    </citation>
    <scope>NUCLEOTIDE SEQUENCE [LARGE SCALE GENOMIC DNA]</scope>
    <source>
        <strain evidence="4 5">UCD-AY4</strain>
    </source>
</reference>
<dbReference type="SUPFAM" id="SSF55729">
    <property type="entry name" value="Acyl-CoA N-acyltransferases (Nat)"/>
    <property type="match status" value="1"/>
</dbReference>
<evidence type="ECO:0000259" key="3">
    <source>
        <dbReference type="PROSITE" id="PS51186"/>
    </source>
</evidence>